<sequence length="48" mass="5850">MDLNENIITDWYDNIKTFDENHVKVTLYDKYGDEKKPILNRTHCFQMV</sequence>
<protein>
    <submittedName>
        <fullName evidence="1">Uncharacterized protein</fullName>
    </submittedName>
</protein>
<evidence type="ECO:0000313" key="1">
    <source>
        <dbReference type="EMBL" id="KAA6340929.1"/>
    </source>
</evidence>
<reference evidence="1" key="1">
    <citation type="submission" date="2019-03" db="EMBL/GenBank/DDBJ databases">
        <title>Single cell metagenomics reveals metabolic interactions within the superorganism composed of flagellate Streblomastix strix and complex community of Bacteroidetes bacteria on its surface.</title>
        <authorList>
            <person name="Treitli S.C."/>
            <person name="Kolisko M."/>
            <person name="Husnik F."/>
            <person name="Keeling P."/>
            <person name="Hampl V."/>
        </authorList>
    </citation>
    <scope>NUCLEOTIDE SEQUENCE</scope>
    <source>
        <strain evidence="1">STM</strain>
    </source>
</reference>
<name>A0A5J4S4D1_9ZZZZ</name>
<organism evidence="1">
    <name type="scientific">termite gut metagenome</name>
    <dbReference type="NCBI Taxonomy" id="433724"/>
    <lineage>
        <taxon>unclassified sequences</taxon>
        <taxon>metagenomes</taxon>
        <taxon>organismal metagenomes</taxon>
    </lineage>
</organism>
<proteinExistence type="predicted"/>
<dbReference type="EMBL" id="SNRY01000423">
    <property type="protein sequence ID" value="KAA6340929.1"/>
    <property type="molecule type" value="Genomic_DNA"/>
</dbReference>
<dbReference type="AlphaFoldDB" id="A0A5J4S4D1"/>
<gene>
    <name evidence="1" type="ORF">EZS27_011234</name>
</gene>
<accession>A0A5J4S4D1</accession>
<comment type="caution">
    <text evidence="1">The sequence shown here is derived from an EMBL/GenBank/DDBJ whole genome shotgun (WGS) entry which is preliminary data.</text>
</comment>